<organism evidence="2 3">
    <name type="scientific">Tetragenococcus halophilus subsp. halophilus</name>
    <dbReference type="NCBI Taxonomy" id="1513897"/>
    <lineage>
        <taxon>Bacteria</taxon>
        <taxon>Bacillati</taxon>
        <taxon>Bacillota</taxon>
        <taxon>Bacilli</taxon>
        <taxon>Lactobacillales</taxon>
        <taxon>Enterococcaceae</taxon>
        <taxon>Tetragenococcus</taxon>
    </lineage>
</organism>
<dbReference type="InterPro" id="IPR008136">
    <property type="entry name" value="CinA_C"/>
</dbReference>
<dbReference type="PIRSF" id="PIRSF006728">
    <property type="entry name" value="CinA"/>
    <property type="match status" value="1"/>
</dbReference>
<reference evidence="2 3" key="1">
    <citation type="submission" date="2016-05" db="EMBL/GenBank/DDBJ databases">
        <title>Whole genome sequencing of Tetragenococcus halophilus subsp. halophilus NISL 7118.</title>
        <authorList>
            <person name="Shiwa Y."/>
            <person name="Nishimura I."/>
            <person name="Yoshikawa H."/>
            <person name="Koyama Y."/>
            <person name="Oguma T."/>
        </authorList>
    </citation>
    <scope>NUCLEOTIDE SEQUENCE [LARGE SCALE GENOMIC DNA]</scope>
    <source>
        <strain evidence="2 3">NISL 7118</strain>
    </source>
</reference>
<sequence length="413" mass="45586">MKAEIIAVGTEILLGQIDNTNTTFLAEELAGLGIEVYYQSVVGDNPKRLEEALELADQRSDLTVLCGGLGPTDDDLTKQVTAKHVGQELVTDEGGYQNLLVFFEKRERPMTENNRLQALVFKDGESLQNSNGLAVGIFYQTPTGNSYLLLPGPPNELKPMFFNEAIPLLQNHFQTDEQLISRVLRFYGIGESELVTKLADLIKHQSNPTIASYAKPNEVTLRLTVSTTDKNDGKQKLDQMEEVILDRVGDYFYGYGENNSLVEVVVELLKKQKKTVSAAESLTAGSFQAMLGSVSGVSEVFPGGFVTYSETTKEQLLNLDSKMLEKYGTVSKECAEAMAIQAKKLAHSDFALSFTGVAGPDSLEDQKAGTVWIGLATEEGVESYLYHFTRNRNYIRHSAVMTGLDLLRKKLIK</sequence>
<dbReference type="InterPro" id="IPR041424">
    <property type="entry name" value="CinA_KH"/>
</dbReference>
<dbReference type="Pfam" id="PF18146">
    <property type="entry name" value="CinA_KH"/>
    <property type="match status" value="1"/>
</dbReference>
<keyword evidence="3" id="KW-1185">Reference proteome</keyword>
<dbReference type="AlphaFoldDB" id="A0A2H6CQY1"/>
<dbReference type="InterPro" id="IPR008135">
    <property type="entry name" value="Competence-induced_CinA"/>
</dbReference>
<evidence type="ECO:0000313" key="3">
    <source>
        <dbReference type="Proteomes" id="UP000236214"/>
    </source>
</evidence>
<comment type="similarity">
    <text evidence="1">Belongs to the CinA family.</text>
</comment>
<proteinExistence type="inferred from homology"/>
<dbReference type="EMBL" id="BDEC01000007">
    <property type="protein sequence ID" value="GBD67398.1"/>
    <property type="molecule type" value="Genomic_DNA"/>
</dbReference>
<dbReference type="Proteomes" id="UP000236214">
    <property type="component" value="Unassembled WGS sequence"/>
</dbReference>
<dbReference type="NCBIfam" id="TIGR00200">
    <property type="entry name" value="cinA_nterm"/>
    <property type="match status" value="1"/>
</dbReference>
<evidence type="ECO:0000313" key="2">
    <source>
        <dbReference type="EMBL" id="GBD67398.1"/>
    </source>
</evidence>
<dbReference type="Gene3D" id="3.40.980.10">
    <property type="entry name" value="MoaB/Mog-like domain"/>
    <property type="match status" value="1"/>
</dbReference>
<dbReference type="InterPro" id="IPR036425">
    <property type="entry name" value="MoaB/Mog-like_dom_sf"/>
</dbReference>
<dbReference type="SMART" id="SM00852">
    <property type="entry name" value="MoCF_biosynth"/>
    <property type="match status" value="1"/>
</dbReference>
<dbReference type="Gene3D" id="3.90.950.20">
    <property type="entry name" value="CinA-like"/>
    <property type="match status" value="1"/>
</dbReference>
<dbReference type="NCBIfam" id="TIGR00199">
    <property type="entry name" value="PncC_domain"/>
    <property type="match status" value="1"/>
</dbReference>
<accession>A0A2H6CQY1</accession>
<dbReference type="PANTHER" id="PTHR13939:SF0">
    <property type="entry name" value="NMN AMIDOHYDROLASE-LIKE PROTEIN YFAY"/>
    <property type="match status" value="1"/>
</dbReference>
<gene>
    <name evidence="1" type="primary">cinA</name>
    <name evidence="2" type="ORF">TEHN7118_0204</name>
</gene>
<dbReference type="HAMAP" id="MF_00226_B">
    <property type="entry name" value="CinA_B"/>
    <property type="match status" value="1"/>
</dbReference>
<comment type="caution">
    <text evidence="2">The sequence shown here is derived from an EMBL/GenBank/DDBJ whole genome shotgun (WGS) entry which is preliminary data.</text>
</comment>
<dbReference type="NCBIfam" id="NF001813">
    <property type="entry name" value="PRK00549.1"/>
    <property type="match status" value="1"/>
</dbReference>
<dbReference type="Gene3D" id="3.30.70.2860">
    <property type="match status" value="1"/>
</dbReference>
<dbReference type="InterPro" id="IPR001453">
    <property type="entry name" value="MoaB/Mog_dom"/>
</dbReference>
<dbReference type="SUPFAM" id="SSF142433">
    <property type="entry name" value="CinA-like"/>
    <property type="match status" value="1"/>
</dbReference>
<dbReference type="CDD" id="cd00885">
    <property type="entry name" value="cinA"/>
    <property type="match status" value="1"/>
</dbReference>
<dbReference type="RefSeq" id="WP_014123433.1">
    <property type="nucleotide sequence ID" value="NZ_BAABQP010000010.1"/>
</dbReference>
<name>A0A2H6CQY1_TETHA</name>
<dbReference type="InterPro" id="IPR050101">
    <property type="entry name" value="CinA"/>
</dbReference>
<dbReference type="SUPFAM" id="SSF53218">
    <property type="entry name" value="Molybdenum cofactor biosynthesis proteins"/>
    <property type="match status" value="1"/>
</dbReference>
<dbReference type="Pfam" id="PF00994">
    <property type="entry name" value="MoCF_biosynth"/>
    <property type="match status" value="1"/>
</dbReference>
<evidence type="ECO:0000256" key="1">
    <source>
        <dbReference type="HAMAP-Rule" id="MF_00226"/>
    </source>
</evidence>
<dbReference type="Pfam" id="PF02464">
    <property type="entry name" value="CinA"/>
    <property type="match status" value="1"/>
</dbReference>
<protein>
    <recommendedName>
        <fullName evidence="1">Putative competence-damage inducible protein</fullName>
    </recommendedName>
</protein>
<dbReference type="InterPro" id="IPR036653">
    <property type="entry name" value="CinA-like_C"/>
</dbReference>
<dbReference type="PANTHER" id="PTHR13939">
    <property type="entry name" value="NICOTINAMIDE-NUCLEOTIDE AMIDOHYDROLASE PNCC"/>
    <property type="match status" value="1"/>
</dbReference>